<feature type="active site" description="Proton donor/acceptor" evidence="7">
    <location>
        <position position="172"/>
    </location>
</feature>
<comment type="pathway">
    <text evidence="1 7">Cell wall biogenesis; peptidoglycan biosynthesis.</text>
</comment>
<sequence>MLKLTLPLCFAGLAGSLAVVAFAASPGDDPEPIGDKPGQSVAAEQASESKSVRLQLSPEALERAQSRDLLPAGVKSLLRVPRSLKHGEYVWNDDGIPEGEMNIHVDLRRQMISIFRDGHEIGTAVIVYGGDGYESPTGTFPIRSKHRDYHSRSYDAPMPYSMFITTDGVALHGSPMSEFRATHGCIGLPLEFARRIFDAMEKGDTVRIVRSTN</sequence>
<evidence type="ECO:0000256" key="4">
    <source>
        <dbReference type="ARBA" id="ARBA00022960"/>
    </source>
</evidence>
<dbReference type="CDD" id="cd16913">
    <property type="entry name" value="YkuD_like"/>
    <property type="match status" value="1"/>
</dbReference>
<evidence type="ECO:0000313" key="10">
    <source>
        <dbReference type="EMBL" id="QZD95073.1"/>
    </source>
</evidence>
<keyword evidence="11" id="KW-1185">Reference proteome</keyword>
<dbReference type="SUPFAM" id="SSF141523">
    <property type="entry name" value="L,D-transpeptidase catalytic domain-like"/>
    <property type="match status" value="1"/>
</dbReference>
<dbReference type="PANTHER" id="PTHR30582">
    <property type="entry name" value="L,D-TRANSPEPTIDASE"/>
    <property type="match status" value="1"/>
</dbReference>
<feature type="chain" id="PRO_5047467642" evidence="8">
    <location>
        <begin position="24"/>
        <end position="213"/>
    </location>
</feature>
<accession>A0ABX9A745</accession>
<keyword evidence="3" id="KW-0808">Transferase</keyword>
<evidence type="ECO:0000256" key="8">
    <source>
        <dbReference type="SAM" id="SignalP"/>
    </source>
</evidence>
<comment type="similarity">
    <text evidence="2">Belongs to the YkuD family.</text>
</comment>
<proteinExistence type="inferred from homology"/>
<organism evidence="10 11">
    <name type="scientific">Qipengyuania gelatinilytica</name>
    <dbReference type="NCBI Taxonomy" id="2867231"/>
    <lineage>
        <taxon>Bacteria</taxon>
        <taxon>Pseudomonadati</taxon>
        <taxon>Pseudomonadota</taxon>
        <taxon>Alphaproteobacteria</taxon>
        <taxon>Sphingomonadales</taxon>
        <taxon>Erythrobacteraceae</taxon>
        <taxon>Qipengyuania</taxon>
    </lineage>
</organism>
<dbReference type="PROSITE" id="PS52029">
    <property type="entry name" value="LD_TPASE"/>
    <property type="match status" value="1"/>
</dbReference>
<dbReference type="PANTHER" id="PTHR30582:SF2">
    <property type="entry name" value="L,D-TRANSPEPTIDASE YCIB-RELATED"/>
    <property type="match status" value="1"/>
</dbReference>
<keyword evidence="5 7" id="KW-0573">Peptidoglycan synthesis</keyword>
<gene>
    <name evidence="10" type="ORF">K3136_13545</name>
</gene>
<reference evidence="10 11" key="1">
    <citation type="submission" date="2021-08" db="EMBL/GenBank/DDBJ databases">
        <title>Comparative Genomics Analysis of the Genus Qipengyuania Reveals Extensive Genetic Diversity and Metabolic Versatility, Including the Description of Fifteen Novel Species.</title>
        <authorList>
            <person name="Liu Y."/>
        </authorList>
    </citation>
    <scope>NUCLEOTIDE SEQUENCE [LARGE SCALE GENOMIC DNA]</scope>
    <source>
        <strain evidence="10 11">1NDH1</strain>
    </source>
</reference>
<evidence type="ECO:0000256" key="5">
    <source>
        <dbReference type="ARBA" id="ARBA00022984"/>
    </source>
</evidence>
<evidence type="ECO:0000256" key="2">
    <source>
        <dbReference type="ARBA" id="ARBA00005992"/>
    </source>
</evidence>
<keyword evidence="6 7" id="KW-0961">Cell wall biogenesis/degradation</keyword>
<dbReference type="EMBL" id="CP081294">
    <property type="protein sequence ID" value="QZD95073.1"/>
    <property type="molecule type" value="Genomic_DNA"/>
</dbReference>
<dbReference type="InterPro" id="IPR050979">
    <property type="entry name" value="LD-transpeptidase"/>
</dbReference>
<dbReference type="Gene3D" id="2.40.440.10">
    <property type="entry name" value="L,D-transpeptidase catalytic domain-like"/>
    <property type="match status" value="1"/>
</dbReference>
<feature type="signal peptide" evidence="8">
    <location>
        <begin position="1"/>
        <end position="23"/>
    </location>
</feature>
<evidence type="ECO:0000256" key="1">
    <source>
        <dbReference type="ARBA" id="ARBA00004752"/>
    </source>
</evidence>
<keyword evidence="4 7" id="KW-0133">Cell shape</keyword>
<dbReference type="Proteomes" id="UP000824321">
    <property type="component" value="Chromosome"/>
</dbReference>
<evidence type="ECO:0000256" key="6">
    <source>
        <dbReference type="ARBA" id="ARBA00023316"/>
    </source>
</evidence>
<evidence type="ECO:0000259" key="9">
    <source>
        <dbReference type="PROSITE" id="PS52029"/>
    </source>
</evidence>
<protein>
    <submittedName>
        <fullName evidence="10">L,D-transpeptidase family protein</fullName>
    </submittedName>
</protein>
<keyword evidence="8" id="KW-0732">Signal</keyword>
<feature type="domain" description="L,D-TPase catalytic" evidence="9">
    <location>
        <begin position="101"/>
        <end position="209"/>
    </location>
</feature>
<dbReference type="Pfam" id="PF03734">
    <property type="entry name" value="YkuD"/>
    <property type="match status" value="1"/>
</dbReference>
<name>A0ABX9A745_9SPHN</name>
<dbReference type="InterPro" id="IPR038063">
    <property type="entry name" value="Transpep_catalytic_dom"/>
</dbReference>
<evidence type="ECO:0000256" key="7">
    <source>
        <dbReference type="PROSITE-ProRule" id="PRU01373"/>
    </source>
</evidence>
<evidence type="ECO:0000256" key="3">
    <source>
        <dbReference type="ARBA" id="ARBA00022679"/>
    </source>
</evidence>
<feature type="active site" description="Nucleophile" evidence="7">
    <location>
        <position position="185"/>
    </location>
</feature>
<dbReference type="InterPro" id="IPR005490">
    <property type="entry name" value="LD_TPept_cat_dom"/>
</dbReference>
<dbReference type="RefSeq" id="WP_221430815.1">
    <property type="nucleotide sequence ID" value="NZ_CP081294.1"/>
</dbReference>
<evidence type="ECO:0000313" key="11">
    <source>
        <dbReference type="Proteomes" id="UP000824321"/>
    </source>
</evidence>